<sequence>MADTVRKLSAAAASVLVLALFVLGSKPVAEGLFSAPWDKLAHLLYFALFAGLLHVGLGRTRRSALVGAVLLGMADEINQIWLPGRSASVGDFLADALGAALVLSIAWYIAYRRTA</sequence>
<keyword evidence="1" id="KW-0812">Transmembrane</keyword>
<reference evidence="3 4" key="1">
    <citation type="submission" date="2024-07" db="EMBL/GenBank/DDBJ databases">
        <title>Uliginosibacterium paludis KCTC:42655.</title>
        <authorList>
            <person name="Kim M.K."/>
        </authorList>
    </citation>
    <scope>NUCLEOTIDE SEQUENCE [LARGE SCALE GENOMIC DNA]</scope>
    <source>
        <strain evidence="3 4">KCTC 42655</strain>
    </source>
</reference>
<feature type="transmembrane region" description="Helical" evidence="1">
    <location>
        <begin position="64"/>
        <end position="81"/>
    </location>
</feature>
<feature type="transmembrane region" description="Helical" evidence="1">
    <location>
        <begin position="40"/>
        <end position="57"/>
    </location>
</feature>
<feature type="transmembrane region" description="Helical" evidence="1">
    <location>
        <begin position="93"/>
        <end position="111"/>
    </location>
</feature>
<keyword evidence="1" id="KW-1133">Transmembrane helix</keyword>
<comment type="caution">
    <text evidence="3">The sequence shown here is derived from an EMBL/GenBank/DDBJ whole genome shotgun (WGS) entry which is preliminary data.</text>
</comment>
<evidence type="ECO:0000259" key="2">
    <source>
        <dbReference type="Pfam" id="PF04892"/>
    </source>
</evidence>
<organism evidence="3 4">
    <name type="scientific">Uliginosibacterium paludis</name>
    <dbReference type="NCBI Taxonomy" id="1615952"/>
    <lineage>
        <taxon>Bacteria</taxon>
        <taxon>Pseudomonadati</taxon>
        <taxon>Pseudomonadota</taxon>
        <taxon>Betaproteobacteria</taxon>
        <taxon>Rhodocyclales</taxon>
        <taxon>Zoogloeaceae</taxon>
        <taxon>Uliginosibacterium</taxon>
    </lineage>
</organism>
<evidence type="ECO:0000313" key="4">
    <source>
        <dbReference type="Proteomes" id="UP001548590"/>
    </source>
</evidence>
<keyword evidence="1" id="KW-0472">Membrane</keyword>
<dbReference type="EMBL" id="JBEWLZ010000017">
    <property type="protein sequence ID" value="MET1491859.1"/>
    <property type="molecule type" value="Genomic_DNA"/>
</dbReference>
<dbReference type="Proteomes" id="UP001548590">
    <property type="component" value="Unassembled WGS sequence"/>
</dbReference>
<feature type="domain" description="VanZ-like" evidence="2">
    <location>
        <begin position="37"/>
        <end position="107"/>
    </location>
</feature>
<dbReference type="Pfam" id="PF04892">
    <property type="entry name" value="VanZ"/>
    <property type="match status" value="1"/>
</dbReference>
<dbReference type="RefSeq" id="WP_345928116.1">
    <property type="nucleotide sequence ID" value="NZ_JBDIVF010000005.1"/>
</dbReference>
<dbReference type="InterPro" id="IPR006976">
    <property type="entry name" value="VanZ-like"/>
</dbReference>
<dbReference type="PANTHER" id="PTHR28008">
    <property type="entry name" value="DOMAIN PROTEIN, PUTATIVE (AFU_ORTHOLOGUE AFUA_3G10980)-RELATED"/>
    <property type="match status" value="1"/>
</dbReference>
<keyword evidence="4" id="KW-1185">Reference proteome</keyword>
<evidence type="ECO:0000313" key="3">
    <source>
        <dbReference type="EMBL" id="MET1491859.1"/>
    </source>
</evidence>
<protein>
    <submittedName>
        <fullName evidence="3">VanZ family protein</fullName>
    </submittedName>
</protein>
<dbReference type="NCBIfam" id="NF037970">
    <property type="entry name" value="vanZ_1"/>
    <property type="match status" value="1"/>
</dbReference>
<accession>A0ABV2CVA2</accession>
<evidence type="ECO:0000256" key="1">
    <source>
        <dbReference type="SAM" id="Phobius"/>
    </source>
</evidence>
<name>A0ABV2CVA2_9RHOO</name>
<proteinExistence type="predicted"/>
<dbReference type="PANTHER" id="PTHR28008:SF1">
    <property type="entry name" value="DOMAIN PROTEIN, PUTATIVE (AFU_ORTHOLOGUE AFUA_3G10980)-RELATED"/>
    <property type="match status" value="1"/>
</dbReference>
<gene>
    <name evidence="3" type="ORF">ABVT11_18615</name>
</gene>